<dbReference type="Proteomes" id="UP001460270">
    <property type="component" value="Unassembled WGS sequence"/>
</dbReference>
<accession>A0AAW0MQE8</accession>
<proteinExistence type="predicted"/>
<evidence type="ECO:0000313" key="3">
    <source>
        <dbReference type="Proteomes" id="UP001460270"/>
    </source>
</evidence>
<keyword evidence="3" id="KW-1185">Reference proteome</keyword>
<protein>
    <submittedName>
        <fullName evidence="2">Uncharacterized protein</fullName>
    </submittedName>
</protein>
<sequence>MVLGSQNVTLEPPSFPLQVNAALHVNKRREDSFSTEAFIFIQTDGSSRQSCCSAFWDLEFRLFCASRQRNREEEKREGEERERTEREKRERNREREREKRERNRERGERERREREESDAEIEEK</sequence>
<gene>
    <name evidence="2" type="ORF">WMY93_032807</name>
</gene>
<reference evidence="3" key="1">
    <citation type="submission" date="2024-04" db="EMBL/GenBank/DDBJ databases">
        <title>Salinicola lusitanus LLJ914,a marine bacterium isolated from the Okinawa Trough.</title>
        <authorList>
            <person name="Li J."/>
        </authorList>
    </citation>
    <scope>NUCLEOTIDE SEQUENCE [LARGE SCALE GENOMIC DNA]</scope>
</reference>
<organism evidence="2 3">
    <name type="scientific">Mugilogobius chulae</name>
    <name type="common">yellowstripe goby</name>
    <dbReference type="NCBI Taxonomy" id="88201"/>
    <lineage>
        <taxon>Eukaryota</taxon>
        <taxon>Metazoa</taxon>
        <taxon>Chordata</taxon>
        <taxon>Craniata</taxon>
        <taxon>Vertebrata</taxon>
        <taxon>Euteleostomi</taxon>
        <taxon>Actinopterygii</taxon>
        <taxon>Neopterygii</taxon>
        <taxon>Teleostei</taxon>
        <taxon>Neoteleostei</taxon>
        <taxon>Acanthomorphata</taxon>
        <taxon>Gobiaria</taxon>
        <taxon>Gobiiformes</taxon>
        <taxon>Gobioidei</taxon>
        <taxon>Gobiidae</taxon>
        <taxon>Gobionellinae</taxon>
        <taxon>Mugilogobius</taxon>
    </lineage>
</organism>
<feature type="compositionally biased region" description="Basic and acidic residues" evidence="1">
    <location>
        <begin position="69"/>
        <end position="115"/>
    </location>
</feature>
<dbReference type="AlphaFoldDB" id="A0AAW0MQE8"/>
<name>A0AAW0MQE8_9GOBI</name>
<comment type="caution">
    <text evidence="2">The sequence shown here is derived from an EMBL/GenBank/DDBJ whole genome shotgun (WGS) entry which is preliminary data.</text>
</comment>
<feature type="region of interest" description="Disordered" evidence="1">
    <location>
        <begin position="69"/>
        <end position="124"/>
    </location>
</feature>
<dbReference type="EMBL" id="JBBPFD010000081">
    <property type="protein sequence ID" value="KAK7880548.1"/>
    <property type="molecule type" value="Genomic_DNA"/>
</dbReference>
<evidence type="ECO:0000256" key="1">
    <source>
        <dbReference type="SAM" id="MobiDB-lite"/>
    </source>
</evidence>
<evidence type="ECO:0000313" key="2">
    <source>
        <dbReference type="EMBL" id="KAK7880548.1"/>
    </source>
</evidence>